<dbReference type="AlphaFoldDB" id="A0AAX4KPX6"/>
<dbReference type="RefSeq" id="XP_066085617.1">
    <property type="nucleotide sequence ID" value="XM_066229520.1"/>
</dbReference>
<feature type="compositionally biased region" description="Polar residues" evidence="3">
    <location>
        <begin position="442"/>
        <end position="452"/>
    </location>
</feature>
<feature type="compositionally biased region" description="Low complexity" evidence="3">
    <location>
        <begin position="984"/>
        <end position="997"/>
    </location>
</feature>
<reference evidence="5 6" key="1">
    <citation type="submission" date="2024-01" db="EMBL/GenBank/DDBJ databases">
        <title>Comparative genomics of Cryptococcus and Kwoniella reveals pathogenesis evolution and contrasting modes of karyotype evolution via chromosome fusion or intercentromeric recombination.</title>
        <authorList>
            <person name="Coelho M.A."/>
            <person name="David-Palma M."/>
            <person name="Shea T."/>
            <person name="Bowers K."/>
            <person name="McGinley-Smith S."/>
            <person name="Mohammad A.W."/>
            <person name="Gnirke A."/>
            <person name="Yurkov A.M."/>
            <person name="Nowrousian M."/>
            <person name="Sun S."/>
            <person name="Cuomo C.A."/>
            <person name="Heitman J."/>
        </authorList>
    </citation>
    <scope>NUCLEOTIDE SEQUENCE [LARGE SCALE GENOMIC DNA]</scope>
    <source>
        <strain evidence="5 6">PYCC6329</strain>
    </source>
</reference>
<dbReference type="PANTHER" id="PTHR14430:SF0">
    <property type="entry name" value="SEC2P DOMAIN-CONTAINING PROTEIN"/>
    <property type="match status" value="1"/>
</dbReference>
<feature type="compositionally biased region" description="Basic and acidic residues" evidence="3">
    <location>
        <begin position="1"/>
        <end position="16"/>
    </location>
</feature>
<dbReference type="SUPFAM" id="SSF144284">
    <property type="entry name" value="Sec2 N-terminal region"/>
    <property type="match status" value="1"/>
</dbReference>
<evidence type="ECO:0000313" key="6">
    <source>
        <dbReference type="Proteomes" id="UP001358614"/>
    </source>
</evidence>
<dbReference type="Proteomes" id="UP001358614">
    <property type="component" value="Chromosome 1"/>
</dbReference>
<dbReference type="PANTHER" id="PTHR14430">
    <property type="entry name" value="RABIN3-RELATED"/>
    <property type="match status" value="1"/>
</dbReference>
<sequence>MSESHQDKVEEKRDEEGNPQIQDAEVKVETTEKEEGKDESENVVQDDKDETSMEVSVAVADAKAEVDSKSEQVKDVESQPQRAREKPSPLTLPTDLLNTHEADALHPPDSPTTSLITSLRTQLSLLSDQSIQLNQKLISSISKSADLEDELHELRAQHRSLTDHAGELEKEKNKWEESMNTGLLVERSQIKDEMQKLAQGLVEEERRRGTAEEKRREVENEVDDLTAKLFDQANAMVATERMSRAEAEARLKSTEENLAAAEAAVRDMQLHLQSLPPSAVQPSATSLPPHTAANEGISSISMSRKYLSSHVPYSEFLNFIQHLRTLRPIKETSKNTFPPPLITNLLTQPFLARTIVEDNDPTLRLDIAPDLSWLSRRSVSQAIISGDLIVEPVSTATLLSSTSSSIQEINCSLCGKSIFNHQQQPHSPAGTSHFGPPPVHPQRNSNSTTSRFSLKPFFATTTSSPATNSNSTPNVPSPSQSPISSPAIGSGGSVTSVYVFRIAKPQLQTGSNSGDKGDSKLYPLCRTGWCLERMRATCALWHFVRTGVIHVIWHGDDGSATTSTTITIKEINQQVGLGSETTKVNPAEQGDANSGQPTISNGNGEEQNHQRPPPLPQRKKSSWALGFKLSDKSTGGWTRGWKSSGGTTNSPPGSPGTGEEKRRDSVGSLGAERDENGRVQTAGGLGLGEALNIDEKEKEKEKEAPVIQEPSSPSLSTENEKDQSTETEGKQDEDSPKSGKEQEQDGDGGGEGETGMQVQPPPLSRATSNISSINTSETGFHTPKGGQADLPSEDGNDNIVEEEDVKRDEQSTPHPPSRVDTETKTEDKVIELASPASGTASPSRTSTGAPPPIPRRAAGRNRLSQLSGGTSTPVTSQPPVPVKDRETNEKQDEDEDELSILRELRDELEQRKSGDVSRDEKVDENVQDKQQNKNLEVVNPQDDQGENGHKDKDQKEDVEEEPPFTPVNLDEKFPLSPLQQQTFPSSSTSRPNSQSAPAAPPPLPPRHPRTPVLQLSNSTGTEGEKRYFTVGDKGNDNWEGKAWEKIVKLKEEMWKSRIGVLDE</sequence>
<feature type="compositionally biased region" description="Basic and acidic residues" evidence="3">
    <location>
        <begin position="946"/>
        <end position="955"/>
    </location>
</feature>
<feature type="domain" description="GDP/GTP exchange factor Sec2 N-terminal" evidence="4">
    <location>
        <begin position="145"/>
        <end position="275"/>
    </location>
</feature>
<accession>A0AAX4KPX6</accession>
<feature type="region of interest" description="Disordered" evidence="3">
    <location>
        <begin position="422"/>
        <end position="487"/>
    </location>
</feature>
<feature type="compositionally biased region" description="Basic and acidic residues" evidence="3">
    <location>
        <begin position="24"/>
        <end position="40"/>
    </location>
</feature>
<dbReference type="KEGG" id="ker:91104552"/>
<feature type="compositionally biased region" description="Basic and acidic residues" evidence="3">
    <location>
        <begin position="62"/>
        <end position="87"/>
    </location>
</feature>
<name>A0AAX4KPX6_9TREE</name>
<proteinExistence type="predicted"/>
<organism evidence="5 6">
    <name type="scientific">Kwoniella europaea PYCC6329</name>
    <dbReference type="NCBI Taxonomy" id="1423913"/>
    <lineage>
        <taxon>Eukaryota</taxon>
        <taxon>Fungi</taxon>
        <taxon>Dikarya</taxon>
        <taxon>Basidiomycota</taxon>
        <taxon>Agaricomycotina</taxon>
        <taxon>Tremellomycetes</taxon>
        <taxon>Tremellales</taxon>
        <taxon>Cryptococcaceae</taxon>
        <taxon>Kwoniella</taxon>
    </lineage>
</organism>
<evidence type="ECO:0000256" key="1">
    <source>
        <dbReference type="ARBA" id="ARBA00023054"/>
    </source>
</evidence>
<dbReference type="EMBL" id="CP144089">
    <property type="protein sequence ID" value="WWD07650.1"/>
    <property type="molecule type" value="Genomic_DNA"/>
</dbReference>
<feature type="compositionally biased region" description="Polar residues" evidence="3">
    <location>
        <begin position="591"/>
        <end position="605"/>
    </location>
</feature>
<evidence type="ECO:0000256" key="3">
    <source>
        <dbReference type="SAM" id="MobiDB-lite"/>
    </source>
</evidence>
<evidence type="ECO:0000313" key="5">
    <source>
        <dbReference type="EMBL" id="WWD07650.1"/>
    </source>
</evidence>
<feature type="compositionally biased region" description="Basic and acidic residues" evidence="3">
    <location>
        <begin position="1022"/>
        <end position="1035"/>
    </location>
</feature>
<dbReference type="GO" id="GO:0070319">
    <property type="term" value="C:Golgi to plasma membrane transport vesicle"/>
    <property type="evidence" value="ECO:0007669"/>
    <property type="project" value="TreeGrafter"/>
</dbReference>
<feature type="compositionally biased region" description="Basic and acidic residues" evidence="3">
    <location>
        <begin position="718"/>
        <end position="743"/>
    </location>
</feature>
<dbReference type="GO" id="GO:0005085">
    <property type="term" value="F:guanyl-nucleotide exchange factor activity"/>
    <property type="evidence" value="ECO:0007669"/>
    <property type="project" value="InterPro"/>
</dbReference>
<keyword evidence="6" id="KW-1185">Reference proteome</keyword>
<feature type="compositionally biased region" description="Polar residues" evidence="3">
    <location>
        <begin position="836"/>
        <end position="848"/>
    </location>
</feature>
<feature type="compositionally biased region" description="Acidic residues" evidence="3">
    <location>
        <begin position="791"/>
        <end position="803"/>
    </location>
</feature>
<evidence type="ECO:0000259" key="4">
    <source>
        <dbReference type="Pfam" id="PF06428"/>
    </source>
</evidence>
<dbReference type="GO" id="GO:0051286">
    <property type="term" value="C:cell tip"/>
    <property type="evidence" value="ECO:0007669"/>
    <property type="project" value="TreeGrafter"/>
</dbReference>
<feature type="compositionally biased region" description="Basic and acidic residues" evidence="3">
    <location>
        <begin position="693"/>
        <end position="704"/>
    </location>
</feature>
<feature type="compositionally biased region" description="Basic and acidic residues" evidence="3">
    <location>
        <begin position="658"/>
        <end position="677"/>
    </location>
</feature>
<dbReference type="InterPro" id="IPR040351">
    <property type="entry name" value="RAB3IL/RAB3IP/Sec2"/>
</dbReference>
<protein>
    <recommendedName>
        <fullName evidence="4">GDP/GTP exchange factor Sec2 N-terminal domain-containing protein</fullName>
    </recommendedName>
</protein>
<dbReference type="Gene3D" id="6.10.140.910">
    <property type="match status" value="1"/>
</dbReference>
<keyword evidence="1 2" id="KW-0175">Coiled coil</keyword>
<feature type="region of interest" description="Disordered" evidence="3">
    <location>
        <begin position="582"/>
        <end position="1035"/>
    </location>
</feature>
<feature type="coiled-coil region" evidence="2">
    <location>
        <begin position="144"/>
        <end position="271"/>
    </location>
</feature>
<gene>
    <name evidence="5" type="ORF">V865_005751</name>
</gene>
<feature type="region of interest" description="Disordered" evidence="3">
    <location>
        <begin position="1"/>
        <end position="93"/>
    </location>
</feature>
<dbReference type="GO" id="GO:0006887">
    <property type="term" value="P:exocytosis"/>
    <property type="evidence" value="ECO:0007669"/>
    <property type="project" value="TreeGrafter"/>
</dbReference>
<dbReference type="Pfam" id="PF06428">
    <property type="entry name" value="Sec2p"/>
    <property type="match status" value="1"/>
</dbReference>
<feature type="compositionally biased region" description="Low complexity" evidence="3">
    <location>
        <begin position="767"/>
        <end position="776"/>
    </location>
</feature>
<feature type="compositionally biased region" description="Basic and acidic residues" evidence="3">
    <location>
        <begin position="804"/>
        <end position="830"/>
    </location>
</feature>
<feature type="compositionally biased region" description="Basic and acidic residues" evidence="3">
    <location>
        <begin position="899"/>
        <end position="931"/>
    </location>
</feature>
<evidence type="ECO:0000256" key="2">
    <source>
        <dbReference type="SAM" id="Coils"/>
    </source>
</evidence>
<feature type="compositionally biased region" description="Low complexity" evidence="3">
    <location>
        <begin position="460"/>
        <end position="487"/>
    </location>
</feature>
<dbReference type="InterPro" id="IPR009449">
    <property type="entry name" value="Sec2_N"/>
</dbReference>
<dbReference type="GeneID" id="91104552"/>